<sequence>MSYALTNRDLRHAYLHPVKGELAAVPEIYTSCPYPENITMGNLTYFWWAPTLIYQPVYPRTENIRWIFVFKRLGETACLSVFIWFCSAQYAAPVLWNSLDKMHSLDLVSIVERLLKLSTISLVIWLAGFFALFQSALNALAEIMRFWRSLLLRRMVEFGWIGTVLATLEQAGIPVHEATPLLSSGGSGLQQQRC</sequence>
<keyword evidence="4" id="KW-0808">Transferase</keyword>
<keyword evidence="9" id="KW-1185">Reference proteome</keyword>
<dbReference type="GO" id="GO:0004144">
    <property type="term" value="F:diacylglycerol O-acyltransferase activity"/>
    <property type="evidence" value="ECO:0007669"/>
    <property type="project" value="UniProtKB-EC"/>
</dbReference>
<organism evidence="8 9">
    <name type="scientific">Xylaria bambusicola</name>
    <dbReference type="NCBI Taxonomy" id="326684"/>
    <lineage>
        <taxon>Eukaryota</taxon>
        <taxon>Fungi</taxon>
        <taxon>Dikarya</taxon>
        <taxon>Ascomycota</taxon>
        <taxon>Pezizomycotina</taxon>
        <taxon>Sordariomycetes</taxon>
        <taxon>Xylariomycetidae</taxon>
        <taxon>Xylariales</taxon>
        <taxon>Xylariaceae</taxon>
        <taxon>Xylaria</taxon>
    </lineage>
</organism>
<evidence type="ECO:0000256" key="3">
    <source>
        <dbReference type="ARBA" id="ARBA00013244"/>
    </source>
</evidence>
<reference evidence="8 9" key="1">
    <citation type="submission" date="2023-10" db="EMBL/GenBank/DDBJ databases">
        <title>Draft genome sequence of Xylaria bambusicola isolate GMP-LS, the root and basal stem rot pathogen of sugarcane in Indonesia.</title>
        <authorList>
            <person name="Selvaraj P."/>
            <person name="Muralishankar V."/>
            <person name="Muruganantham S."/>
            <person name="Sp S."/>
            <person name="Haryani S."/>
            <person name="Lau K.J.X."/>
            <person name="Naqvi N.I."/>
        </authorList>
    </citation>
    <scope>NUCLEOTIDE SEQUENCE [LARGE SCALE GENOMIC DNA]</scope>
    <source>
        <strain evidence="8">GMP-LS</strain>
    </source>
</reference>
<dbReference type="GO" id="GO:0005789">
    <property type="term" value="C:endoplasmic reticulum membrane"/>
    <property type="evidence" value="ECO:0007669"/>
    <property type="project" value="UniProtKB-SubCell"/>
</dbReference>
<accession>A0AAN7UPP1</accession>
<dbReference type="PANTHER" id="PTHR10408:SF7">
    <property type="entry name" value="DIACYLGLYCEROL O-ACYLTRANSFERASE 1"/>
    <property type="match status" value="1"/>
</dbReference>
<dbReference type="Proteomes" id="UP001305414">
    <property type="component" value="Unassembled WGS sequence"/>
</dbReference>
<dbReference type="InterPro" id="IPR014371">
    <property type="entry name" value="Oat_ACAT_DAG_ARE"/>
</dbReference>
<keyword evidence="7" id="KW-0812">Transmembrane</keyword>
<dbReference type="AlphaFoldDB" id="A0AAN7UPP1"/>
<keyword evidence="7" id="KW-0472">Membrane</keyword>
<dbReference type="EMBL" id="JAWHQM010000075">
    <property type="protein sequence ID" value="KAK5636700.1"/>
    <property type="molecule type" value="Genomic_DNA"/>
</dbReference>
<comment type="subcellular location">
    <subcellularLocation>
        <location evidence="1">Endoplasmic reticulum membrane</location>
        <topology evidence="1">Multi-pass membrane protein</topology>
    </subcellularLocation>
</comment>
<dbReference type="EC" id="2.3.1.20" evidence="3"/>
<gene>
    <name evidence="8" type="ORF">RRF57_012412</name>
</gene>
<evidence type="ECO:0000256" key="5">
    <source>
        <dbReference type="ARBA" id="ARBA00022824"/>
    </source>
</evidence>
<evidence type="ECO:0000313" key="9">
    <source>
        <dbReference type="Proteomes" id="UP001305414"/>
    </source>
</evidence>
<keyword evidence="6" id="KW-0012">Acyltransferase</keyword>
<proteinExistence type="predicted"/>
<dbReference type="GO" id="GO:0019432">
    <property type="term" value="P:triglyceride biosynthetic process"/>
    <property type="evidence" value="ECO:0007669"/>
    <property type="project" value="TreeGrafter"/>
</dbReference>
<feature type="transmembrane region" description="Helical" evidence="7">
    <location>
        <begin position="119"/>
        <end position="141"/>
    </location>
</feature>
<comment type="caution">
    <text evidence="8">The sequence shown here is derived from an EMBL/GenBank/DDBJ whole genome shotgun (WGS) entry which is preliminary data.</text>
</comment>
<comment type="pathway">
    <text evidence="2">Lipid metabolism.</text>
</comment>
<evidence type="ECO:0000256" key="6">
    <source>
        <dbReference type="ARBA" id="ARBA00023315"/>
    </source>
</evidence>
<dbReference type="PANTHER" id="PTHR10408">
    <property type="entry name" value="STEROL O-ACYLTRANSFERASE"/>
    <property type="match status" value="1"/>
</dbReference>
<evidence type="ECO:0000256" key="2">
    <source>
        <dbReference type="ARBA" id="ARBA00005189"/>
    </source>
</evidence>
<evidence type="ECO:0000256" key="1">
    <source>
        <dbReference type="ARBA" id="ARBA00004477"/>
    </source>
</evidence>
<keyword evidence="5" id="KW-0256">Endoplasmic reticulum</keyword>
<protein>
    <recommendedName>
        <fullName evidence="3">diacylglycerol O-acyltransferase</fullName>
        <ecNumber evidence="3">2.3.1.20</ecNumber>
    </recommendedName>
</protein>
<evidence type="ECO:0000256" key="7">
    <source>
        <dbReference type="SAM" id="Phobius"/>
    </source>
</evidence>
<keyword evidence="7" id="KW-1133">Transmembrane helix</keyword>
<feature type="transmembrane region" description="Helical" evidence="7">
    <location>
        <begin position="77"/>
        <end position="99"/>
    </location>
</feature>
<evidence type="ECO:0000313" key="8">
    <source>
        <dbReference type="EMBL" id="KAK5636700.1"/>
    </source>
</evidence>
<evidence type="ECO:0000256" key="4">
    <source>
        <dbReference type="ARBA" id="ARBA00022679"/>
    </source>
</evidence>
<name>A0AAN7UPP1_9PEZI</name>